<comment type="caution">
    <text evidence="3">The sequence shown here is derived from an EMBL/GenBank/DDBJ whole genome shotgun (WGS) entry which is preliminary data.</text>
</comment>
<organism evidence="3 4">
    <name type="scientific">Aporhodopirellula rubra</name>
    <dbReference type="NCBI Taxonomy" id="980271"/>
    <lineage>
        <taxon>Bacteria</taxon>
        <taxon>Pseudomonadati</taxon>
        <taxon>Planctomycetota</taxon>
        <taxon>Planctomycetia</taxon>
        <taxon>Pirellulales</taxon>
        <taxon>Pirellulaceae</taxon>
        <taxon>Aporhodopirellula</taxon>
    </lineage>
</organism>
<dbReference type="InterPro" id="IPR011990">
    <property type="entry name" value="TPR-like_helical_dom_sf"/>
</dbReference>
<dbReference type="InterPro" id="IPR021457">
    <property type="entry name" value="DUF3108"/>
</dbReference>
<keyword evidence="1" id="KW-0802">TPR repeat</keyword>
<name>A0A7W5DYF7_9BACT</name>
<dbReference type="Gene3D" id="3.40.1000.10">
    <property type="entry name" value="Mog1/PsbP, alpha/beta/alpha sandwich"/>
    <property type="match status" value="1"/>
</dbReference>
<dbReference type="Pfam" id="PF11306">
    <property type="entry name" value="DUF3108"/>
    <property type="match status" value="1"/>
</dbReference>
<evidence type="ECO:0008006" key="5">
    <source>
        <dbReference type="Google" id="ProtNLM"/>
    </source>
</evidence>
<evidence type="ECO:0000313" key="3">
    <source>
        <dbReference type="EMBL" id="MBB3206831.1"/>
    </source>
</evidence>
<keyword evidence="4" id="KW-1185">Reference proteome</keyword>
<dbReference type="SUPFAM" id="SSF48452">
    <property type="entry name" value="TPR-like"/>
    <property type="match status" value="1"/>
</dbReference>
<dbReference type="Proteomes" id="UP000536179">
    <property type="component" value="Unassembled WGS sequence"/>
</dbReference>
<sequence>MRFCNLTLLRTGVALMLVAVCTLLLPPNATAQSPSELLEKGIYAEETVGDLAEAIRVYQQVVTAANESRTAAAQAQYRIGLCYEKQGKSAEAAKAFQVVVDEYPTETDLVAQAKAHLPSEPELLPVPWGDGDELVFEMKLQTGLGVGMQVYRVAKSKMDGRDVWECQNWQIVTINGQRGKSRVVADAETFAPIESTWMHTMLGKASAKYQDNQVTVQLANKDEPVVLKSSEPMFDNEQAAEVFRRLPLKENYETTLHVISSLGATEVPIALSVPKMETIEVPVGKFECFVVKLEIGQTFWISNDEHRYIVRFQAGGVTADLTEVRNLQEATRTSVERKRFTAELPPNWFAYTPEDLGDDNKSTQIIDPNATMDARIEAGPLNEIRSKHKTVREWLETSLGEYRKRISSFELSDEGIQTIQVGDREGVVAVFEYFENNKPKKARRVAVFGDDSAVNVRFTADKDIFDALQPSCDEILASLDVK</sequence>
<gene>
    <name evidence="3" type="ORF">FHS27_002645</name>
</gene>
<evidence type="ECO:0000256" key="1">
    <source>
        <dbReference type="PROSITE-ProRule" id="PRU00339"/>
    </source>
</evidence>
<dbReference type="RefSeq" id="WP_246419685.1">
    <property type="nucleotide sequence ID" value="NZ_JACHXU010000008.1"/>
</dbReference>
<feature type="chain" id="PRO_5030573559" description="Tetratricopeptide repeat protein" evidence="2">
    <location>
        <begin position="32"/>
        <end position="482"/>
    </location>
</feature>
<dbReference type="EMBL" id="JACHXU010000008">
    <property type="protein sequence ID" value="MBB3206831.1"/>
    <property type="molecule type" value="Genomic_DNA"/>
</dbReference>
<feature type="signal peptide" evidence="2">
    <location>
        <begin position="1"/>
        <end position="31"/>
    </location>
</feature>
<dbReference type="Gene3D" id="1.25.40.10">
    <property type="entry name" value="Tetratricopeptide repeat domain"/>
    <property type="match status" value="1"/>
</dbReference>
<dbReference type="PROSITE" id="PS50005">
    <property type="entry name" value="TPR"/>
    <property type="match status" value="1"/>
</dbReference>
<dbReference type="InterPro" id="IPR019734">
    <property type="entry name" value="TPR_rpt"/>
</dbReference>
<proteinExistence type="predicted"/>
<protein>
    <recommendedName>
        <fullName evidence="5">Tetratricopeptide repeat protein</fullName>
    </recommendedName>
</protein>
<evidence type="ECO:0000313" key="4">
    <source>
        <dbReference type="Proteomes" id="UP000536179"/>
    </source>
</evidence>
<keyword evidence="2" id="KW-0732">Signal</keyword>
<dbReference type="AlphaFoldDB" id="A0A7W5DYF7"/>
<accession>A0A7W5DYF7</accession>
<feature type="repeat" description="TPR" evidence="1">
    <location>
        <begin position="73"/>
        <end position="106"/>
    </location>
</feature>
<evidence type="ECO:0000256" key="2">
    <source>
        <dbReference type="SAM" id="SignalP"/>
    </source>
</evidence>
<reference evidence="3 4" key="1">
    <citation type="submission" date="2020-08" db="EMBL/GenBank/DDBJ databases">
        <title>Genomic Encyclopedia of Type Strains, Phase III (KMG-III): the genomes of soil and plant-associated and newly described type strains.</title>
        <authorList>
            <person name="Whitman W."/>
        </authorList>
    </citation>
    <scope>NUCLEOTIDE SEQUENCE [LARGE SCALE GENOMIC DNA]</scope>
    <source>
        <strain evidence="3 4">CECT 8075</strain>
    </source>
</reference>
<dbReference type="Pfam" id="PF13432">
    <property type="entry name" value="TPR_16"/>
    <property type="match status" value="1"/>
</dbReference>